<keyword evidence="7 9" id="KW-0030">Aminoacyl-tRNA synthetase</keyword>
<dbReference type="GO" id="GO:0002161">
    <property type="term" value="F:aminoacyl-tRNA deacylase activity"/>
    <property type="evidence" value="ECO:0007669"/>
    <property type="project" value="InterPro"/>
</dbReference>
<accession>A0A1D1UTX2</accession>
<dbReference type="InterPro" id="IPR014729">
    <property type="entry name" value="Rossmann-like_a/b/a_fold"/>
</dbReference>
<dbReference type="InterPro" id="IPR033708">
    <property type="entry name" value="Anticodon_Ile_BEm"/>
</dbReference>
<evidence type="ECO:0000256" key="2">
    <source>
        <dbReference type="ARBA" id="ARBA00013165"/>
    </source>
</evidence>
<dbReference type="OrthoDB" id="10264412at2759"/>
<dbReference type="CDD" id="cd07960">
    <property type="entry name" value="Anticodon_Ia_Ile_BEm"/>
    <property type="match status" value="1"/>
</dbReference>
<comment type="similarity">
    <text evidence="1 9">Belongs to the class-I aminoacyl-tRNA synthetase family.</text>
</comment>
<dbReference type="Gene3D" id="3.40.50.620">
    <property type="entry name" value="HUPs"/>
    <property type="match status" value="2"/>
</dbReference>
<dbReference type="InterPro" id="IPR050081">
    <property type="entry name" value="Ile-tRNA_ligase"/>
</dbReference>
<protein>
    <recommendedName>
        <fullName evidence="2">isoleucine--tRNA ligase</fullName>
        <ecNumber evidence="2">6.1.1.5</ecNumber>
    </recommendedName>
    <alternativeName>
        <fullName evidence="8">Isoleucyl-tRNA synthetase</fullName>
    </alternativeName>
</protein>
<evidence type="ECO:0000256" key="6">
    <source>
        <dbReference type="ARBA" id="ARBA00022917"/>
    </source>
</evidence>
<dbReference type="SUPFAM" id="SSF50677">
    <property type="entry name" value="ValRS/IleRS/LeuRS editing domain"/>
    <property type="match status" value="1"/>
</dbReference>
<dbReference type="Pfam" id="PF08264">
    <property type="entry name" value="Anticodon_1"/>
    <property type="match status" value="1"/>
</dbReference>
<dbReference type="AlphaFoldDB" id="A0A1D1UTX2"/>
<sequence>MIGQQRRTGAIAPFVHHRLCIKWKSTAAKASPSPKPSKKYTTTILLPKTSYPQRIRDGSARMEADQHVRLTSRMDELYAWQRDAHRSKPEFILHDGPPYANGNVHVGHAVNKILKDITNRYKILKGYRVDYRPGWDCHGLPIELKALEKLGVQQDTTDKIRKAARSIVDECSVRQRNSFASWGVCANWKNDVYFTADKKYEAKQIELFWRLYDADLIYRELKPVYWSPSSQTSLAEAELEYNEKHESTAAFVAVPIVKKSDYLKVMSMIAGVDMNMEWLAVIWTTTPWTLPANQAIAFNPELSYAMVIANFLGEECAFLLAEQLIEKFQQETGLTVRKGPVFSGNDLATMTYQQPVDPTIECPFVPSGHVVLGKGSGLVHIAPVHGHDDYLVGKKHKLDLSTCLVDVNGKFTEDAGDILAGKNALTDGNAIVLDFLNTNGSLLKQETIVHSYPYDWRTKKPVILRASEQWFIDVEKIRPKALETLQKVEFLPPNGRQIMMNQLESRPYWCISRQRSWGVPIPVFYTVDGRPLINEQSASHISALIGQNGSDVWWEETDEMLLPGHIRKTMQAEEGHPVRRGTDIMDIWLEAGTSWAAALGEEKVADLYLEGHDQYSAWFQTSLITSVALRNIAPFKKVFVHGFALDENGRKMSKSLGNVVEPTSITDQHGVDILRWWVAQYGTGSTNITIGHKIIESVKENLLKIRNTIRFVLGNLSDYQADSRKFPIDEPLLLVDQYMLLLVKEFVQKVDSLYTKMEYNKVAMEISSFVNSETSSFYLTSIKDRMYCEPQDSLQRRSAQFVLSELLNAVSLSAGPIVPHMVEESFQHANPSSEMFSFFQKQWREPEVTTWQKNLKENFGALLEIRDEVNKACASQNMLQLELNLRVENAQLSGFLEDLGRSEHAAVGCSQLVDLFGVSQLKLQKARPDARDENQKVAQSSSEVSLNSKKIPYSFWLQRCDDGQCERCRKYNVKTNGRDICERCLDVIGNDWSK</sequence>
<evidence type="ECO:0000256" key="7">
    <source>
        <dbReference type="ARBA" id="ARBA00023146"/>
    </source>
</evidence>
<evidence type="ECO:0000259" key="11">
    <source>
        <dbReference type="Pfam" id="PF08264"/>
    </source>
</evidence>
<evidence type="ECO:0000313" key="13">
    <source>
        <dbReference type="Proteomes" id="UP000186922"/>
    </source>
</evidence>
<evidence type="ECO:0000256" key="3">
    <source>
        <dbReference type="ARBA" id="ARBA00022598"/>
    </source>
</evidence>
<dbReference type="Gene3D" id="1.10.730.20">
    <property type="match status" value="1"/>
</dbReference>
<evidence type="ECO:0000313" key="12">
    <source>
        <dbReference type="EMBL" id="GAU92911.1"/>
    </source>
</evidence>
<dbReference type="GO" id="GO:0004822">
    <property type="term" value="F:isoleucine-tRNA ligase activity"/>
    <property type="evidence" value="ECO:0007669"/>
    <property type="project" value="UniProtKB-EC"/>
</dbReference>
<keyword evidence="3 9" id="KW-0436">Ligase</keyword>
<evidence type="ECO:0000256" key="5">
    <source>
        <dbReference type="ARBA" id="ARBA00022840"/>
    </source>
</evidence>
<dbReference type="GO" id="GO:0006428">
    <property type="term" value="P:isoleucyl-tRNA aminoacylation"/>
    <property type="evidence" value="ECO:0007669"/>
    <property type="project" value="InterPro"/>
</dbReference>
<keyword evidence="13" id="KW-1185">Reference proteome</keyword>
<dbReference type="EC" id="6.1.1.5" evidence="2"/>
<dbReference type="PANTHER" id="PTHR42765:SF1">
    <property type="entry name" value="ISOLEUCINE--TRNA LIGASE, MITOCHONDRIAL"/>
    <property type="match status" value="1"/>
</dbReference>
<dbReference type="InterPro" id="IPR009008">
    <property type="entry name" value="Val/Leu/Ile-tRNA-synth_edit"/>
</dbReference>
<dbReference type="EMBL" id="BDGG01000002">
    <property type="protein sequence ID" value="GAU92911.1"/>
    <property type="molecule type" value="Genomic_DNA"/>
</dbReference>
<evidence type="ECO:0000256" key="1">
    <source>
        <dbReference type="ARBA" id="ARBA00005594"/>
    </source>
</evidence>
<evidence type="ECO:0000256" key="8">
    <source>
        <dbReference type="ARBA" id="ARBA00032665"/>
    </source>
</evidence>
<dbReference type="Gene3D" id="1.10.10.830">
    <property type="entry name" value="Ile-tRNA synthetase CP2 domain-like"/>
    <property type="match status" value="1"/>
</dbReference>
<feature type="domain" description="Aminoacyl-tRNA synthetase class Ia" evidence="10">
    <location>
        <begin position="76"/>
        <end position="687"/>
    </location>
</feature>
<dbReference type="InterPro" id="IPR001412">
    <property type="entry name" value="aa-tRNA-synth_I_CS"/>
</dbReference>
<dbReference type="PRINTS" id="PR00984">
    <property type="entry name" value="TRNASYNTHILE"/>
</dbReference>
<dbReference type="InterPro" id="IPR013155">
    <property type="entry name" value="M/V/L/I-tRNA-synth_anticd-bd"/>
</dbReference>
<keyword evidence="5 9" id="KW-0067">ATP-binding</keyword>
<dbReference type="GO" id="GO:0005524">
    <property type="term" value="F:ATP binding"/>
    <property type="evidence" value="ECO:0007669"/>
    <property type="project" value="UniProtKB-KW"/>
</dbReference>
<dbReference type="NCBIfam" id="TIGR00392">
    <property type="entry name" value="ileS"/>
    <property type="match status" value="1"/>
</dbReference>
<reference evidence="12 13" key="1">
    <citation type="journal article" date="2016" name="Nat. Commun.">
        <title>Extremotolerant tardigrade genome and improved radiotolerance of human cultured cells by tardigrade-unique protein.</title>
        <authorList>
            <person name="Hashimoto T."/>
            <person name="Horikawa D.D."/>
            <person name="Saito Y."/>
            <person name="Kuwahara H."/>
            <person name="Kozuka-Hata H."/>
            <person name="Shin-I T."/>
            <person name="Minakuchi Y."/>
            <person name="Ohishi K."/>
            <person name="Motoyama A."/>
            <person name="Aizu T."/>
            <person name="Enomoto A."/>
            <person name="Kondo K."/>
            <person name="Tanaka S."/>
            <person name="Hara Y."/>
            <person name="Koshikawa S."/>
            <person name="Sagara H."/>
            <person name="Miura T."/>
            <person name="Yokobori S."/>
            <person name="Miyagawa K."/>
            <person name="Suzuki Y."/>
            <person name="Kubo T."/>
            <person name="Oyama M."/>
            <person name="Kohara Y."/>
            <person name="Fujiyama A."/>
            <person name="Arakawa K."/>
            <person name="Katayama T."/>
            <person name="Toyoda A."/>
            <person name="Kunieda T."/>
        </authorList>
    </citation>
    <scope>NUCLEOTIDE SEQUENCE [LARGE SCALE GENOMIC DNA]</scope>
    <source>
        <strain evidence="12 13">YOKOZUNA-1</strain>
    </source>
</reference>
<feature type="domain" description="Methionyl/Valyl/Leucyl/Isoleucyl-tRNA synthetase anticodon-binding" evidence="11">
    <location>
        <begin position="736"/>
        <end position="873"/>
    </location>
</feature>
<proteinExistence type="inferred from homology"/>
<dbReference type="SUPFAM" id="SSF47323">
    <property type="entry name" value="Anticodon-binding domain of a subclass of class I aminoacyl-tRNA synthetases"/>
    <property type="match status" value="1"/>
</dbReference>
<gene>
    <name evidence="12" type="primary">RvY_04929-1</name>
    <name evidence="12" type="synonym">RvY_04929.1</name>
    <name evidence="12" type="ORF">RvY_04929</name>
</gene>
<name>A0A1D1UTX2_RAMVA</name>
<dbReference type="GO" id="GO:0032543">
    <property type="term" value="P:mitochondrial translation"/>
    <property type="evidence" value="ECO:0007669"/>
    <property type="project" value="TreeGrafter"/>
</dbReference>
<evidence type="ECO:0000256" key="4">
    <source>
        <dbReference type="ARBA" id="ARBA00022741"/>
    </source>
</evidence>
<dbReference type="SUPFAM" id="SSF52374">
    <property type="entry name" value="Nucleotidylyl transferase"/>
    <property type="match status" value="1"/>
</dbReference>
<dbReference type="Pfam" id="PF00133">
    <property type="entry name" value="tRNA-synt_1"/>
    <property type="match status" value="1"/>
</dbReference>
<dbReference type="Gene3D" id="3.90.740.10">
    <property type="entry name" value="Valyl/Leucyl/Isoleucyl-tRNA synthetase, editing domain"/>
    <property type="match status" value="1"/>
</dbReference>
<comment type="caution">
    <text evidence="12">The sequence shown here is derived from an EMBL/GenBank/DDBJ whole genome shotgun (WGS) entry which is preliminary data.</text>
</comment>
<dbReference type="Proteomes" id="UP000186922">
    <property type="component" value="Unassembled WGS sequence"/>
</dbReference>
<organism evidence="12 13">
    <name type="scientific">Ramazzottius varieornatus</name>
    <name type="common">Water bear</name>
    <name type="synonym">Tardigrade</name>
    <dbReference type="NCBI Taxonomy" id="947166"/>
    <lineage>
        <taxon>Eukaryota</taxon>
        <taxon>Metazoa</taxon>
        <taxon>Ecdysozoa</taxon>
        <taxon>Tardigrada</taxon>
        <taxon>Eutardigrada</taxon>
        <taxon>Parachela</taxon>
        <taxon>Hypsibioidea</taxon>
        <taxon>Ramazzottiidae</taxon>
        <taxon>Ramazzottius</taxon>
    </lineage>
</organism>
<keyword evidence="6 9" id="KW-0648">Protein biosynthesis</keyword>
<keyword evidence="4 9" id="KW-0547">Nucleotide-binding</keyword>
<dbReference type="PANTHER" id="PTHR42765">
    <property type="entry name" value="SOLEUCYL-TRNA SYNTHETASE"/>
    <property type="match status" value="1"/>
</dbReference>
<dbReference type="InterPro" id="IPR002301">
    <property type="entry name" value="Ile-tRNA-ligase"/>
</dbReference>
<dbReference type="GO" id="GO:0000049">
    <property type="term" value="F:tRNA binding"/>
    <property type="evidence" value="ECO:0007669"/>
    <property type="project" value="InterPro"/>
</dbReference>
<dbReference type="PROSITE" id="PS00178">
    <property type="entry name" value="AA_TRNA_LIGASE_I"/>
    <property type="match status" value="1"/>
</dbReference>
<dbReference type="InterPro" id="IPR002300">
    <property type="entry name" value="aa-tRNA-synth_Ia"/>
</dbReference>
<dbReference type="GO" id="GO:0005739">
    <property type="term" value="C:mitochondrion"/>
    <property type="evidence" value="ECO:0007669"/>
    <property type="project" value="TreeGrafter"/>
</dbReference>
<dbReference type="InterPro" id="IPR009080">
    <property type="entry name" value="tRNAsynth_Ia_anticodon-bd"/>
</dbReference>
<evidence type="ECO:0000259" key="10">
    <source>
        <dbReference type="Pfam" id="PF00133"/>
    </source>
</evidence>
<dbReference type="FunFam" id="3.90.740.10:FF:000009">
    <property type="entry name" value="Isoleucyl-tRNA synthetase 2, mitochondrial"/>
    <property type="match status" value="1"/>
</dbReference>
<dbReference type="STRING" id="947166.A0A1D1UTX2"/>
<evidence type="ECO:0000256" key="9">
    <source>
        <dbReference type="RuleBase" id="RU363035"/>
    </source>
</evidence>